<evidence type="ECO:0000256" key="11">
    <source>
        <dbReference type="ARBA" id="ARBA00022989"/>
    </source>
</evidence>
<keyword evidence="10" id="KW-0067">ATP-binding</keyword>
<evidence type="ECO:0000313" key="16">
    <source>
        <dbReference type="EMBL" id="MCF8713696.1"/>
    </source>
</evidence>
<dbReference type="SUPFAM" id="SSF47384">
    <property type="entry name" value="Homodimeric domain of signal transducing histidine kinase"/>
    <property type="match status" value="1"/>
</dbReference>
<dbReference type="InterPro" id="IPR005467">
    <property type="entry name" value="His_kinase_dom"/>
</dbReference>
<evidence type="ECO:0000256" key="6">
    <source>
        <dbReference type="ARBA" id="ARBA00022679"/>
    </source>
</evidence>
<dbReference type="CDD" id="cd00082">
    <property type="entry name" value="HisKA"/>
    <property type="match status" value="1"/>
</dbReference>
<keyword evidence="6" id="KW-0808">Transferase</keyword>
<dbReference type="InterPro" id="IPR003594">
    <property type="entry name" value="HATPase_dom"/>
</dbReference>
<evidence type="ECO:0000256" key="9">
    <source>
        <dbReference type="ARBA" id="ARBA00022777"/>
    </source>
</evidence>
<evidence type="ECO:0000256" key="10">
    <source>
        <dbReference type="ARBA" id="ARBA00022840"/>
    </source>
</evidence>
<dbReference type="SMART" id="SM00388">
    <property type="entry name" value="HisKA"/>
    <property type="match status" value="1"/>
</dbReference>
<evidence type="ECO:0000256" key="8">
    <source>
        <dbReference type="ARBA" id="ARBA00022741"/>
    </source>
</evidence>
<evidence type="ECO:0000256" key="3">
    <source>
        <dbReference type="ARBA" id="ARBA00012438"/>
    </source>
</evidence>
<proteinExistence type="predicted"/>
<evidence type="ECO:0000256" key="4">
    <source>
        <dbReference type="ARBA" id="ARBA00022475"/>
    </source>
</evidence>
<dbReference type="Pfam" id="PF02518">
    <property type="entry name" value="HATPase_c"/>
    <property type="match status" value="1"/>
</dbReference>
<evidence type="ECO:0000256" key="12">
    <source>
        <dbReference type="ARBA" id="ARBA00023012"/>
    </source>
</evidence>
<accession>A0ABS9IZU1</accession>
<evidence type="ECO:0000313" key="17">
    <source>
        <dbReference type="Proteomes" id="UP000829517"/>
    </source>
</evidence>
<dbReference type="InterPro" id="IPR036890">
    <property type="entry name" value="HATPase_C_sf"/>
</dbReference>
<keyword evidence="8" id="KW-0547">Nucleotide-binding</keyword>
<keyword evidence="9 16" id="KW-0418">Kinase</keyword>
<dbReference type="SUPFAM" id="SSF55874">
    <property type="entry name" value="ATPase domain of HSP90 chaperone/DNA topoisomerase II/histidine kinase"/>
    <property type="match status" value="1"/>
</dbReference>
<protein>
    <recommendedName>
        <fullName evidence="3">histidine kinase</fullName>
        <ecNumber evidence="3">2.7.13.3</ecNumber>
    </recommendedName>
</protein>
<dbReference type="PANTHER" id="PTHR45528">
    <property type="entry name" value="SENSOR HISTIDINE KINASE CPXA"/>
    <property type="match status" value="1"/>
</dbReference>
<comment type="caution">
    <text evidence="16">The sequence shown here is derived from an EMBL/GenBank/DDBJ whole genome shotgun (WGS) entry which is preliminary data.</text>
</comment>
<keyword evidence="4" id="KW-1003">Cell membrane</keyword>
<name>A0ABS9IZU1_9FLAO</name>
<dbReference type="RefSeq" id="WP_236957658.1">
    <property type="nucleotide sequence ID" value="NZ_JAETXX010000001.1"/>
</dbReference>
<gene>
    <name evidence="16" type="ORF">JM658_02560</name>
</gene>
<evidence type="ECO:0000256" key="5">
    <source>
        <dbReference type="ARBA" id="ARBA00022553"/>
    </source>
</evidence>
<feature type="transmembrane region" description="Helical" evidence="14">
    <location>
        <begin position="12"/>
        <end position="35"/>
    </location>
</feature>
<comment type="subcellular location">
    <subcellularLocation>
        <location evidence="2">Cell membrane</location>
        <topology evidence="2">Multi-pass membrane protein</topology>
    </subcellularLocation>
</comment>
<reference evidence="16 17" key="1">
    <citation type="submission" date="2021-01" db="EMBL/GenBank/DDBJ databases">
        <title>Genome sequencing of Joostella atrarenae M1-2 (= KCTC 23194).</title>
        <authorList>
            <person name="Zakaria M.R."/>
            <person name="Lam M.Q."/>
            <person name="Chong C.S."/>
        </authorList>
    </citation>
    <scope>NUCLEOTIDE SEQUENCE [LARGE SCALE GENOMIC DNA]</scope>
    <source>
        <strain evidence="16 17">M1-2</strain>
    </source>
</reference>
<dbReference type="Proteomes" id="UP000829517">
    <property type="component" value="Unassembled WGS sequence"/>
</dbReference>
<dbReference type="InterPro" id="IPR050398">
    <property type="entry name" value="HssS/ArlS-like"/>
</dbReference>
<keyword evidence="13 14" id="KW-0472">Membrane</keyword>
<organism evidence="16 17">
    <name type="scientific">Joostella atrarenae</name>
    <dbReference type="NCBI Taxonomy" id="679257"/>
    <lineage>
        <taxon>Bacteria</taxon>
        <taxon>Pseudomonadati</taxon>
        <taxon>Bacteroidota</taxon>
        <taxon>Flavobacteriia</taxon>
        <taxon>Flavobacteriales</taxon>
        <taxon>Flavobacteriaceae</taxon>
        <taxon>Joostella</taxon>
    </lineage>
</organism>
<evidence type="ECO:0000256" key="7">
    <source>
        <dbReference type="ARBA" id="ARBA00022692"/>
    </source>
</evidence>
<dbReference type="Gene3D" id="3.30.565.10">
    <property type="entry name" value="Histidine kinase-like ATPase, C-terminal domain"/>
    <property type="match status" value="1"/>
</dbReference>
<evidence type="ECO:0000256" key="14">
    <source>
        <dbReference type="SAM" id="Phobius"/>
    </source>
</evidence>
<keyword evidence="7 14" id="KW-0812">Transmembrane</keyword>
<dbReference type="InterPro" id="IPR036097">
    <property type="entry name" value="HisK_dim/P_sf"/>
</dbReference>
<dbReference type="PROSITE" id="PS50109">
    <property type="entry name" value="HIS_KIN"/>
    <property type="match status" value="1"/>
</dbReference>
<dbReference type="Gene3D" id="1.10.287.130">
    <property type="match status" value="1"/>
</dbReference>
<dbReference type="GO" id="GO:0016301">
    <property type="term" value="F:kinase activity"/>
    <property type="evidence" value="ECO:0007669"/>
    <property type="project" value="UniProtKB-KW"/>
</dbReference>
<dbReference type="EMBL" id="JAETXX010000001">
    <property type="protein sequence ID" value="MCF8713696.1"/>
    <property type="molecule type" value="Genomic_DNA"/>
</dbReference>
<feature type="domain" description="Histidine kinase" evidence="15">
    <location>
        <begin position="228"/>
        <end position="428"/>
    </location>
</feature>
<feature type="transmembrane region" description="Helical" evidence="14">
    <location>
        <begin position="140"/>
        <end position="161"/>
    </location>
</feature>
<dbReference type="InterPro" id="IPR003661">
    <property type="entry name" value="HisK_dim/P_dom"/>
</dbReference>
<dbReference type="PANTHER" id="PTHR45528:SF1">
    <property type="entry name" value="SENSOR HISTIDINE KINASE CPXA"/>
    <property type="match status" value="1"/>
</dbReference>
<keyword evidence="12" id="KW-0902">Two-component regulatory system</keyword>
<comment type="catalytic activity">
    <reaction evidence="1">
        <text>ATP + protein L-histidine = ADP + protein N-phospho-L-histidine.</text>
        <dbReference type="EC" id="2.7.13.3"/>
    </reaction>
</comment>
<keyword evidence="5" id="KW-0597">Phosphoprotein</keyword>
<sequence>MTKLLHKPLKAFAIYALIILIVSIPVYVLVVDYIWTTELDENNWLTLQHTKQKLQSKNFTTDEVEQINYIWGQLQPGVSIKKSINSTAFKDSIYEVIRANEYDFDNGEDRFRGLTSHVVINGEPYVVTIETNVEESKETFIAIASITLVFFVILIVGFILLNKYIAAKTWKPFYNTLRVLQTFKVSDDKEIKFSSTKIEEFKALNDTLEVMINHNIDLYKQQRSFIENASHELQTPIALLKSKVDSLLQQKGLDSSTSQILNNIEGPLSRLSRINKNLLVLAKVDNYSYGEKKDLDVKALIQDTLLLFEDYIDEKKLSLKNKIQESIIVNTNTFLLETLIHNLLSNAIRHTASNGEIIITSDDSTIEIMNSGAEELDNNKLFKRFSSTSQKKVSSGLGLAIIKEITNKSNWDVTYNFKDSYHIFTVKF</sequence>
<dbReference type="EC" id="2.7.13.3" evidence="3"/>
<evidence type="ECO:0000256" key="1">
    <source>
        <dbReference type="ARBA" id="ARBA00000085"/>
    </source>
</evidence>
<evidence type="ECO:0000256" key="2">
    <source>
        <dbReference type="ARBA" id="ARBA00004651"/>
    </source>
</evidence>
<keyword evidence="17" id="KW-1185">Reference proteome</keyword>
<evidence type="ECO:0000256" key="13">
    <source>
        <dbReference type="ARBA" id="ARBA00023136"/>
    </source>
</evidence>
<dbReference type="Pfam" id="PF00512">
    <property type="entry name" value="HisKA"/>
    <property type="match status" value="1"/>
</dbReference>
<keyword evidence="11 14" id="KW-1133">Transmembrane helix</keyword>
<evidence type="ECO:0000259" key="15">
    <source>
        <dbReference type="PROSITE" id="PS50109"/>
    </source>
</evidence>
<dbReference type="SMART" id="SM00387">
    <property type="entry name" value="HATPase_c"/>
    <property type="match status" value="1"/>
</dbReference>